<feature type="transmembrane region" description="Helical" evidence="1">
    <location>
        <begin position="16"/>
        <end position="37"/>
    </location>
</feature>
<proteinExistence type="predicted"/>
<protein>
    <submittedName>
        <fullName evidence="3">Uncharacterized protein</fullName>
    </submittedName>
</protein>
<keyword evidence="1" id="KW-0472">Membrane</keyword>
<keyword evidence="2" id="KW-1185">Reference proteome</keyword>
<dbReference type="AlphaFoldDB" id="A0A915INS2"/>
<evidence type="ECO:0000256" key="1">
    <source>
        <dbReference type="SAM" id="Phobius"/>
    </source>
</evidence>
<sequence length="90" mass="9682">MISIIDRNNNSASPTLLIIVAVSSVFLAVISTFLCCGGRKKTTAADKEAQEVQPEGEQMTFKPVVLVRLVATHLITCVMQKVLTATAYDA</sequence>
<keyword evidence="1" id="KW-0812">Transmembrane</keyword>
<name>A0A915INS2_ROMCU</name>
<organism evidence="2 3">
    <name type="scientific">Romanomermis culicivorax</name>
    <name type="common">Nematode worm</name>
    <dbReference type="NCBI Taxonomy" id="13658"/>
    <lineage>
        <taxon>Eukaryota</taxon>
        <taxon>Metazoa</taxon>
        <taxon>Ecdysozoa</taxon>
        <taxon>Nematoda</taxon>
        <taxon>Enoplea</taxon>
        <taxon>Dorylaimia</taxon>
        <taxon>Mermithida</taxon>
        <taxon>Mermithoidea</taxon>
        <taxon>Mermithidae</taxon>
        <taxon>Romanomermis</taxon>
    </lineage>
</organism>
<dbReference type="Proteomes" id="UP000887565">
    <property type="component" value="Unplaced"/>
</dbReference>
<accession>A0A915INS2</accession>
<dbReference type="WBParaSite" id="nRc.2.0.1.t15632-RA">
    <property type="protein sequence ID" value="nRc.2.0.1.t15632-RA"/>
    <property type="gene ID" value="nRc.2.0.1.g15632"/>
</dbReference>
<evidence type="ECO:0000313" key="2">
    <source>
        <dbReference type="Proteomes" id="UP000887565"/>
    </source>
</evidence>
<keyword evidence="1" id="KW-1133">Transmembrane helix</keyword>
<evidence type="ECO:0000313" key="3">
    <source>
        <dbReference type="WBParaSite" id="nRc.2.0.1.t15632-RA"/>
    </source>
</evidence>
<reference evidence="3" key="1">
    <citation type="submission" date="2022-11" db="UniProtKB">
        <authorList>
            <consortium name="WormBaseParasite"/>
        </authorList>
    </citation>
    <scope>IDENTIFICATION</scope>
</reference>